<dbReference type="SMART" id="SM00355">
    <property type="entry name" value="ZnF_C2H2"/>
    <property type="match status" value="5"/>
</dbReference>
<dbReference type="OrthoDB" id="3069995at2759"/>
<dbReference type="EMBL" id="BGPR01004066">
    <property type="protein sequence ID" value="GBM95523.1"/>
    <property type="molecule type" value="Genomic_DNA"/>
</dbReference>
<feature type="region of interest" description="Disordered" evidence="9">
    <location>
        <begin position="28"/>
        <end position="87"/>
    </location>
</feature>
<dbReference type="GO" id="GO:0008270">
    <property type="term" value="F:zinc ion binding"/>
    <property type="evidence" value="ECO:0007669"/>
    <property type="project" value="UniProtKB-KW"/>
</dbReference>
<name>A0A4Y2JYQ9_ARAVE</name>
<evidence type="ECO:0000256" key="7">
    <source>
        <dbReference type="ARBA" id="ARBA00023242"/>
    </source>
</evidence>
<comment type="caution">
    <text evidence="11">The sequence shown here is derived from an EMBL/GenBank/DDBJ whole genome shotgun (WGS) entry which is preliminary data.</text>
</comment>
<evidence type="ECO:0000313" key="12">
    <source>
        <dbReference type="Proteomes" id="UP000499080"/>
    </source>
</evidence>
<dbReference type="PROSITE" id="PS50157">
    <property type="entry name" value="ZINC_FINGER_C2H2_2"/>
    <property type="match status" value="2"/>
</dbReference>
<dbReference type="InterPro" id="IPR036236">
    <property type="entry name" value="Znf_C2H2_sf"/>
</dbReference>
<comment type="subcellular location">
    <subcellularLocation>
        <location evidence="1">Nucleus</location>
    </subcellularLocation>
</comment>
<gene>
    <name evidence="11" type="ORF">AVEN_44995_1</name>
</gene>
<evidence type="ECO:0000256" key="8">
    <source>
        <dbReference type="PROSITE-ProRule" id="PRU00042"/>
    </source>
</evidence>
<evidence type="ECO:0000256" key="6">
    <source>
        <dbReference type="ARBA" id="ARBA00023125"/>
    </source>
</evidence>
<dbReference type="GO" id="GO:0005634">
    <property type="term" value="C:nucleus"/>
    <property type="evidence" value="ECO:0007669"/>
    <property type="project" value="UniProtKB-SubCell"/>
</dbReference>
<keyword evidence="2" id="KW-0479">Metal-binding</keyword>
<keyword evidence="4 8" id="KW-0863">Zinc-finger</keyword>
<organism evidence="11 12">
    <name type="scientific">Araneus ventricosus</name>
    <name type="common">Orbweaver spider</name>
    <name type="synonym">Epeira ventricosa</name>
    <dbReference type="NCBI Taxonomy" id="182803"/>
    <lineage>
        <taxon>Eukaryota</taxon>
        <taxon>Metazoa</taxon>
        <taxon>Ecdysozoa</taxon>
        <taxon>Arthropoda</taxon>
        <taxon>Chelicerata</taxon>
        <taxon>Arachnida</taxon>
        <taxon>Araneae</taxon>
        <taxon>Araneomorphae</taxon>
        <taxon>Entelegynae</taxon>
        <taxon>Araneoidea</taxon>
        <taxon>Araneidae</taxon>
        <taxon>Araneus</taxon>
    </lineage>
</organism>
<keyword evidence="7" id="KW-0539">Nucleus</keyword>
<protein>
    <recommendedName>
        <fullName evidence="10">C2H2-type domain-containing protein</fullName>
    </recommendedName>
</protein>
<feature type="compositionally biased region" description="Basic and acidic residues" evidence="9">
    <location>
        <begin position="33"/>
        <end position="50"/>
    </location>
</feature>
<dbReference type="PANTHER" id="PTHR24376:SF243">
    <property type="entry name" value="C2H2-TYPE DOMAIN-CONTAINING PROTEIN"/>
    <property type="match status" value="1"/>
</dbReference>
<dbReference type="SUPFAM" id="SSF57667">
    <property type="entry name" value="beta-beta-alpha zinc fingers"/>
    <property type="match status" value="2"/>
</dbReference>
<evidence type="ECO:0000256" key="3">
    <source>
        <dbReference type="ARBA" id="ARBA00022737"/>
    </source>
</evidence>
<dbReference type="AlphaFoldDB" id="A0A4Y2JYQ9"/>
<reference evidence="11 12" key="1">
    <citation type="journal article" date="2019" name="Sci. Rep.">
        <title>Orb-weaving spider Araneus ventricosus genome elucidates the spidroin gene catalogue.</title>
        <authorList>
            <person name="Kono N."/>
            <person name="Nakamura H."/>
            <person name="Ohtoshi R."/>
            <person name="Moran D.A.P."/>
            <person name="Shinohara A."/>
            <person name="Yoshida Y."/>
            <person name="Fujiwara M."/>
            <person name="Mori M."/>
            <person name="Tomita M."/>
            <person name="Arakawa K."/>
        </authorList>
    </citation>
    <scope>NUCLEOTIDE SEQUENCE [LARGE SCALE GENOMIC DNA]</scope>
</reference>
<feature type="compositionally biased region" description="Basic and acidic residues" evidence="9">
    <location>
        <begin position="76"/>
        <end position="87"/>
    </location>
</feature>
<dbReference type="GO" id="GO:0001228">
    <property type="term" value="F:DNA-binding transcription activator activity, RNA polymerase II-specific"/>
    <property type="evidence" value="ECO:0007669"/>
    <property type="project" value="TreeGrafter"/>
</dbReference>
<evidence type="ECO:0000256" key="1">
    <source>
        <dbReference type="ARBA" id="ARBA00004123"/>
    </source>
</evidence>
<proteinExistence type="predicted"/>
<feature type="domain" description="C2H2-type" evidence="10">
    <location>
        <begin position="187"/>
        <end position="214"/>
    </location>
</feature>
<keyword evidence="6" id="KW-0238">DNA-binding</keyword>
<dbReference type="PROSITE" id="PS00028">
    <property type="entry name" value="ZINC_FINGER_C2H2_1"/>
    <property type="match status" value="2"/>
</dbReference>
<keyword evidence="12" id="KW-1185">Reference proteome</keyword>
<accession>A0A4Y2JYQ9</accession>
<dbReference type="GO" id="GO:0000978">
    <property type="term" value="F:RNA polymerase II cis-regulatory region sequence-specific DNA binding"/>
    <property type="evidence" value="ECO:0007669"/>
    <property type="project" value="TreeGrafter"/>
</dbReference>
<evidence type="ECO:0000313" key="11">
    <source>
        <dbReference type="EMBL" id="GBM95523.1"/>
    </source>
</evidence>
<dbReference type="Gene3D" id="3.30.160.60">
    <property type="entry name" value="Classic Zinc Finger"/>
    <property type="match status" value="2"/>
</dbReference>
<keyword evidence="5" id="KW-0862">Zinc</keyword>
<keyword evidence="3" id="KW-0677">Repeat</keyword>
<evidence type="ECO:0000256" key="4">
    <source>
        <dbReference type="ARBA" id="ARBA00022771"/>
    </source>
</evidence>
<dbReference type="Proteomes" id="UP000499080">
    <property type="component" value="Unassembled WGS sequence"/>
</dbReference>
<dbReference type="Pfam" id="PF00096">
    <property type="entry name" value="zf-C2H2"/>
    <property type="match status" value="2"/>
</dbReference>
<sequence>MDESVYCKICYKKCFGVTELKIHVETRHKKRLKTDDDGEKPTKSAKKNNDADEMPTKSAKKNNGVVELPTKSLKKNKGDDDKLPTKSFKKNDKSESFIDYNRLERKYVECNVCQEICADESALRKHCEHHLFQNHTKCGICSKNFRSVYGLHEHFKSHRSCMYACNICDEQFKTKEGLSQHVCSKAYPCNVCSHVFRSKDELLKHFFVHKSLQGSYLNFAVNAEVPNMWYVPLQRTIWGYAKSQLKKAAPERDSFSTPLLATFLMLLYESVLLWCPKDNELFFSVNKLEKQPSEVCDIKIFRVDANAIEQQEGGACDVFHVMT</sequence>
<evidence type="ECO:0000259" key="10">
    <source>
        <dbReference type="PROSITE" id="PS50157"/>
    </source>
</evidence>
<dbReference type="PANTHER" id="PTHR24376">
    <property type="entry name" value="ZINC FINGER PROTEIN"/>
    <property type="match status" value="1"/>
</dbReference>
<evidence type="ECO:0000256" key="9">
    <source>
        <dbReference type="SAM" id="MobiDB-lite"/>
    </source>
</evidence>
<evidence type="ECO:0000256" key="2">
    <source>
        <dbReference type="ARBA" id="ARBA00022723"/>
    </source>
</evidence>
<dbReference type="InterPro" id="IPR013087">
    <property type="entry name" value="Znf_C2H2_type"/>
</dbReference>
<evidence type="ECO:0000256" key="5">
    <source>
        <dbReference type="ARBA" id="ARBA00022833"/>
    </source>
</evidence>
<feature type="domain" description="C2H2-type" evidence="10">
    <location>
        <begin position="136"/>
        <end position="158"/>
    </location>
</feature>